<dbReference type="AlphaFoldDB" id="A0A1D9GA62"/>
<organism evidence="1 2">
    <name type="scientific">Moorena producens (strain JHB)</name>
    <dbReference type="NCBI Taxonomy" id="1454205"/>
    <lineage>
        <taxon>Bacteria</taxon>
        <taxon>Bacillati</taxon>
        <taxon>Cyanobacteriota</taxon>
        <taxon>Cyanophyceae</taxon>
        <taxon>Coleofasciculales</taxon>
        <taxon>Coleofasciculaceae</taxon>
        <taxon>Moorena</taxon>
    </lineage>
</organism>
<reference evidence="2" key="1">
    <citation type="submission" date="2016-10" db="EMBL/GenBank/DDBJ databases">
        <title>Comparative genomics uncovers the prolific and rare metabolic potential of the cyanobacterial genus Moorea.</title>
        <authorList>
            <person name="Leao T."/>
            <person name="Castelao G."/>
            <person name="Korobeynikov A."/>
            <person name="Monroe E.A."/>
            <person name="Podell S."/>
            <person name="Glukhov E."/>
            <person name="Allen E."/>
            <person name="Gerwick W.H."/>
            <person name="Gerwick L."/>
        </authorList>
    </citation>
    <scope>NUCLEOTIDE SEQUENCE [LARGE SCALE GENOMIC DNA]</scope>
    <source>
        <strain evidence="2">JHB</strain>
    </source>
</reference>
<dbReference type="EMBL" id="CP017708">
    <property type="protein sequence ID" value="AOY84517.2"/>
    <property type="molecule type" value="Genomic_DNA"/>
</dbReference>
<gene>
    <name evidence="1" type="ORF">BJP36_05230</name>
</gene>
<sequence>MQQLNPPENLVNKSFTDSFSDNCCAGKTIGTKSSSGAVRKGIDVEKLIGIDNGALRLQPLLKPAWGRQGIAYGPYTRSNGLAFAVFLSNGHNTSQTERIEPLKERLHRWMIGPETDKPAKRLLRWTSSQEKSRMLRKLLWWIRSTSRISKYFKPFKLPNIDENLAVGWFPREVPVDPTAEGNAFIVHATGAENGELWTRLGGYLLSAFRGLQNLQVYYIVVLREKGAAYYAASVPNAHGLAAYPNMRPIAIDPFNDDPTVYAGVYQSILGQNGFEVDTRIYGANVAEISDIATWYGTAQAADDLIGDGLLDAAEADKGGVWSVSQGSYELTADGARATQPDSLAMLECPTPSGLIHLLIETSTQITGVCILWRVQDQNQYWSFLADGDKCQLMIQDHDSWECLAVSDLWYLQPLAINSLQILDDGKTFRLYLNGKLVFNKCFTDTRLANATGVGIGGINPNHSLYFRAFEAHPRTIPIPSELDLGSPWVVEGTEMAITEDFAGAARDLMGKTTTSGSKVWHRNIGLGVIELTGNSTAKVRADANHHNPGRTAYTIDWDQPDIADLQVDITPPGTRRGQGEKGRGGFIFWQDDDNYITINNWLDDCYGGASMSSFFYLNGFEELFDAVWTNVGKRISWGVSHRLRMIFDGMNYMIFINDEPVLYRALTDVYPDAVRLRINRVGIVANWEWGNDTGSVFQNFVAKV</sequence>
<proteinExistence type="predicted"/>
<evidence type="ECO:0000313" key="2">
    <source>
        <dbReference type="Proteomes" id="UP000176944"/>
    </source>
</evidence>
<accession>A0A1D9GA62</accession>
<name>A0A1D9GA62_MOOP1</name>
<dbReference type="Gene3D" id="2.60.120.560">
    <property type="entry name" value="Exo-inulinase, domain 1"/>
    <property type="match status" value="1"/>
</dbReference>
<protein>
    <submittedName>
        <fullName evidence="1">Nucleotide-binding protein</fullName>
    </submittedName>
</protein>
<dbReference type="Proteomes" id="UP000176944">
    <property type="component" value="Chromosome"/>
</dbReference>
<evidence type="ECO:0000313" key="1">
    <source>
        <dbReference type="EMBL" id="AOY84517.2"/>
    </source>
</evidence>